<evidence type="ECO:0000313" key="2">
    <source>
        <dbReference type="Proteomes" id="UP000249645"/>
    </source>
</evidence>
<sequence>MENLWHYLEIINKKKIFSFWGKSDNRDKMGALDNILKLGLSSSISYLVPILKNEDEEIRNRACDVIIHLFEKVSSKDGFYEAVRYCEISKTDLDYFKVTFQNTEYIKLLTIASFNKDGHVREKAIKKLGESQNSLAIPFVIYRLADWVSQVRMQANKVFDMSLKEIFLNTLVENLPTILWLQKVNRVDLNNIYSKTIDFLMNQNRDAVLQNFSSYTDQVRGIIARELVSSNDISHDEIDLLLADKNYIIRNCVIKSFDLLSDNQIQQLLHDKSSKNRYDTLVQLRSASFFEELLLSYLADNAQSVRSFARYYSHLKSENYGELYSANLNNNINVIGSIAGIAEIDGKAFADSIKP</sequence>
<gene>
    <name evidence="1" type="ORF">DI598_13870</name>
</gene>
<protein>
    <recommendedName>
        <fullName evidence="3">HEAT repeat domain-containing protein</fullName>
    </recommendedName>
</protein>
<organism evidence="1 2">
    <name type="scientific">Pseudopedobacter saltans</name>
    <dbReference type="NCBI Taxonomy" id="151895"/>
    <lineage>
        <taxon>Bacteria</taxon>
        <taxon>Pseudomonadati</taxon>
        <taxon>Bacteroidota</taxon>
        <taxon>Sphingobacteriia</taxon>
        <taxon>Sphingobacteriales</taxon>
        <taxon>Sphingobacteriaceae</taxon>
        <taxon>Pseudopedobacter</taxon>
    </lineage>
</organism>
<dbReference type="InterPro" id="IPR016024">
    <property type="entry name" value="ARM-type_fold"/>
</dbReference>
<accession>A0A2W5GP31</accession>
<proteinExistence type="predicted"/>
<dbReference type="SUPFAM" id="SSF48371">
    <property type="entry name" value="ARM repeat"/>
    <property type="match status" value="1"/>
</dbReference>
<dbReference type="EMBL" id="QFOI01000289">
    <property type="protein sequence ID" value="PZP44992.1"/>
    <property type="molecule type" value="Genomic_DNA"/>
</dbReference>
<dbReference type="InterPro" id="IPR011989">
    <property type="entry name" value="ARM-like"/>
</dbReference>
<evidence type="ECO:0008006" key="3">
    <source>
        <dbReference type="Google" id="ProtNLM"/>
    </source>
</evidence>
<dbReference type="AlphaFoldDB" id="A0A2W5GP31"/>
<comment type="caution">
    <text evidence="1">The sequence shown here is derived from an EMBL/GenBank/DDBJ whole genome shotgun (WGS) entry which is preliminary data.</text>
</comment>
<dbReference type="Proteomes" id="UP000249645">
    <property type="component" value="Unassembled WGS sequence"/>
</dbReference>
<reference evidence="1 2" key="1">
    <citation type="submission" date="2017-11" db="EMBL/GenBank/DDBJ databases">
        <title>Infants hospitalized years apart are colonized by the same room-sourced microbial strains.</title>
        <authorList>
            <person name="Brooks B."/>
            <person name="Olm M.R."/>
            <person name="Firek B.A."/>
            <person name="Baker R."/>
            <person name="Thomas B.C."/>
            <person name="Morowitz M.J."/>
            <person name="Banfield J.F."/>
        </authorList>
    </citation>
    <scope>NUCLEOTIDE SEQUENCE [LARGE SCALE GENOMIC DNA]</scope>
    <source>
        <strain evidence="1">S2_009_000_R2_76</strain>
    </source>
</reference>
<evidence type="ECO:0000313" key="1">
    <source>
        <dbReference type="EMBL" id="PZP44992.1"/>
    </source>
</evidence>
<dbReference type="Gene3D" id="1.25.10.10">
    <property type="entry name" value="Leucine-rich Repeat Variant"/>
    <property type="match status" value="1"/>
</dbReference>
<feature type="non-terminal residue" evidence="1">
    <location>
        <position position="355"/>
    </location>
</feature>
<name>A0A2W5GP31_9SPHI</name>